<feature type="signal peptide" evidence="10">
    <location>
        <begin position="1"/>
        <end position="25"/>
    </location>
</feature>
<keyword evidence="10" id="KW-0732">Signal</keyword>
<comment type="subcellular location">
    <subcellularLocation>
        <location evidence="1">Cell membrane</location>
        <topology evidence="1">Multi-pass membrane protein</topology>
    </subcellularLocation>
</comment>
<dbReference type="InterPro" id="IPR057074">
    <property type="entry name" value="IR75A_N"/>
</dbReference>
<keyword evidence="8" id="KW-0325">Glycoprotein</keyword>
<evidence type="ECO:0000256" key="1">
    <source>
        <dbReference type="ARBA" id="ARBA00004651"/>
    </source>
</evidence>
<dbReference type="Pfam" id="PF00060">
    <property type="entry name" value="Lig_chan"/>
    <property type="match status" value="1"/>
</dbReference>
<dbReference type="Proteomes" id="UP000027135">
    <property type="component" value="Unassembled WGS sequence"/>
</dbReference>
<dbReference type="Gene3D" id="1.10.287.70">
    <property type="match status" value="1"/>
</dbReference>
<feature type="chain" id="PRO_5001648028" evidence="10">
    <location>
        <begin position="26"/>
        <end position="630"/>
    </location>
</feature>
<dbReference type="AlphaFoldDB" id="A0A067R5Q3"/>
<dbReference type="InterPro" id="IPR052192">
    <property type="entry name" value="Insect_Ionotropic_Sensory_Rcpt"/>
</dbReference>
<dbReference type="GO" id="GO:0050906">
    <property type="term" value="P:detection of stimulus involved in sensory perception"/>
    <property type="evidence" value="ECO:0007669"/>
    <property type="project" value="UniProtKB-ARBA"/>
</dbReference>
<keyword evidence="6 9" id="KW-0472">Membrane</keyword>
<dbReference type="PANTHER" id="PTHR42643:SF33">
    <property type="entry name" value="GLUTAMATE RECEPTOR 2-LIKE PROTEIN"/>
    <property type="match status" value="1"/>
</dbReference>
<dbReference type="SUPFAM" id="SSF53850">
    <property type="entry name" value="Periplasmic binding protein-like II"/>
    <property type="match status" value="1"/>
</dbReference>
<dbReference type="Gene3D" id="3.40.190.10">
    <property type="entry name" value="Periplasmic binding protein-like II"/>
    <property type="match status" value="1"/>
</dbReference>
<keyword evidence="7" id="KW-0675">Receptor</keyword>
<accession>A0A067R5Q3</accession>
<feature type="transmembrane region" description="Helical" evidence="9">
    <location>
        <begin position="372"/>
        <end position="392"/>
    </location>
</feature>
<evidence type="ECO:0000313" key="14">
    <source>
        <dbReference type="Proteomes" id="UP000027135"/>
    </source>
</evidence>
<keyword evidence="4 9" id="KW-0812">Transmembrane</keyword>
<dbReference type="GO" id="GO:0005886">
    <property type="term" value="C:plasma membrane"/>
    <property type="evidence" value="ECO:0007669"/>
    <property type="project" value="UniProtKB-SubCell"/>
</dbReference>
<comment type="similarity">
    <text evidence="2">Belongs to the glutamate-gated ion channel (TC 1.A.10.1) family.</text>
</comment>
<feature type="transmembrane region" description="Helical" evidence="9">
    <location>
        <begin position="588"/>
        <end position="606"/>
    </location>
</feature>
<dbReference type="InterPro" id="IPR001320">
    <property type="entry name" value="Iontro_rcpt_C"/>
</dbReference>
<evidence type="ECO:0000256" key="8">
    <source>
        <dbReference type="ARBA" id="ARBA00023180"/>
    </source>
</evidence>
<evidence type="ECO:0000256" key="2">
    <source>
        <dbReference type="ARBA" id="ARBA00008685"/>
    </source>
</evidence>
<evidence type="ECO:0000256" key="6">
    <source>
        <dbReference type="ARBA" id="ARBA00023136"/>
    </source>
</evidence>
<feature type="transmembrane region" description="Helical" evidence="9">
    <location>
        <begin position="339"/>
        <end position="360"/>
    </location>
</feature>
<dbReference type="PANTHER" id="PTHR42643">
    <property type="entry name" value="IONOTROPIC RECEPTOR 20A-RELATED"/>
    <property type="match status" value="1"/>
</dbReference>
<evidence type="ECO:0000259" key="12">
    <source>
        <dbReference type="Pfam" id="PF24576"/>
    </source>
</evidence>
<dbReference type="EMBL" id="KK852726">
    <property type="protein sequence ID" value="KDR17644.1"/>
    <property type="molecule type" value="Genomic_DNA"/>
</dbReference>
<keyword evidence="14" id="KW-1185">Reference proteome</keyword>
<feature type="transmembrane region" description="Helical" evidence="9">
    <location>
        <begin position="404"/>
        <end position="427"/>
    </location>
</feature>
<reference evidence="13 14" key="1">
    <citation type="journal article" date="2014" name="Nat. Commun.">
        <title>Molecular traces of alternative social organization in a termite genome.</title>
        <authorList>
            <person name="Terrapon N."/>
            <person name="Li C."/>
            <person name="Robertson H.M."/>
            <person name="Ji L."/>
            <person name="Meng X."/>
            <person name="Booth W."/>
            <person name="Chen Z."/>
            <person name="Childers C.P."/>
            <person name="Glastad K.M."/>
            <person name="Gokhale K."/>
            <person name="Gowin J."/>
            <person name="Gronenberg W."/>
            <person name="Hermansen R.A."/>
            <person name="Hu H."/>
            <person name="Hunt B.G."/>
            <person name="Huylmans A.K."/>
            <person name="Khalil S.M."/>
            <person name="Mitchell R.D."/>
            <person name="Munoz-Torres M.C."/>
            <person name="Mustard J.A."/>
            <person name="Pan H."/>
            <person name="Reese J.T."/>
            <person name="Scharf M.E."/>
            <person name="Sun F."/>
            <person name="Vogel H."/>
            <person name="Xiao J."/>
            <person name="Yang W."/>
            <person name="Yang Z."/>
            <person name="Yang Z."/>
            <person name="Zhou J."/>
            <person name="Zhu J."/>
            <person name="Brent C.S."/>
            <person name="Elsik C.G."/>
            <person name="Goodisman M.A."/>
            <person name="Liberles D.A."/>
            <person name="Roe R.M."/>
            <person name="Vargo E.L."/>
            <person name="Vilcinskas A."/>
            <person name="Wang J."/>
            <person name="Bornberg-Bauer E."/>
            <person name="Korb J."/>
            <person name="Zhang G."/>
            <person name="Liebig J."/>
        </authorList>
    </citation>
    <scope>NUCLEOTIDE SEQUENCE [LARGE SCALE GENOMIC DNA]</scope>
    <source>
        <tissue evidence="13">Whole organism</tissue>
    </source>
</reference>
<proteinExistence type="inferred from homology"/>
<gene>
    <name evidence="13" type="ORF">L798_08351</name>
</gene>
<dbReference type="FunCoup" id="A0A067R5Q3">
    <property type="interactions" value="58"/>
</dbReference>
<evidence type="ECO:0000256" key="7">
    <source>
        <dbReference type="ARBA" id="ARBA00023170"/>
    </source>
</evidence>
<evidence type="ECO:0000259" key="11">
    <source>
        <dbReference type="Pfam" id="PF00060"/>
    </source>
</evidence>
<keyword evidence="3" id="KW-1003">Cell membrane</keyword>
<evidence type="ECO:0000256" key="4">
    <source>
        <dbReference type="ARBA" id="ARBA00022692"/>
    </source>
</evidence>
<evidence type="ECO:0000256" key="5">
    <source>
        <dbReference type="ARBA" id="ARBA00022989"/>
    </source>
</evidence>
<sequence>MSLLTNMISPSFVFCCISMFLFIDCQDKFIFPLTRIIDTVTSVNTYFRCGCVFLVKSLEQESQGKFSTDRVVYEQKLLASRRVASAVLPLPFPAGVQCGRNRPLMVITQHHRAVGLQEQFSGSHAMSNFFWLLFLDKSSSLEEFFTDINIPFDCEFLVAQPENDHAVGLTEVYRVSPTLPLQTYRFGNWTPDGGLTWPSRGFYHRRNNLQGLTLKTGLKLEGNNSESLNRVETKTFSGVVSRIWRQLENEMNFTTQYYEPEANTCNSSTSNASCAGINGMLQTGQVDVSNAATRMSAVRLATVDFTVPIGESRFYIVIKANDVFIKKWIVFATPFSLRLWIAVACIMVVSAICLTEIQVLERRNDEGNTEDFSFVTAMFLVVGVFCQQGHNISTKSTPVLLTFVTSYLTAVVLFACYSAGFVSYLTLRHSQLPFTDFKGFLKDGSFELLAMKRSVEWDYFKSSSDDVLREIYSKFLLRLEVSHPDTALEGLQRVCHHTKVAFIICTDDMMTYVDKINCTIVRIPEASFPASVAFALAKGSHFRGLFNHRLQQLRRNGVLNMWNWYVSSKMRHRVDPPKPSISIRVAKPILYVLAVGAVFAVGVLTVEICTKHISSVLRLAKGKLYAVQIG</sequence>
<name>A0A067R5Q3_ZOONE</name>
<evidence type="ECO:0000256" key="10">
    <source>
        <dbReference type="SAM" id="SignalP"/>
    </source>
</evidence>
<dbReference type="InParanoid" id="A0A067R5Q3"/>
<feature type="domain" description="Ionotropic receptor 75a N-terminal" evidence="12">
    <location>
        <begin position="129"/>
        <end position="216"/>
    </location>
</feature>
<dbReference type="Pfam" id="PF24576">
    <property type="entry name" value="IR75A_N"/>
    <property type="match status" value="1"/>
</dbReference>
<feature type="domain" description="Ionotropic glutamate receptor C-terminal" evidence="11">
    <location>
        <begin position="337"/>
        <end position="510"/>
    </location>
</feature>
<protein>
    <submittedName>
        <fullName evidence="13">Uncharacterized protein</fullName>
    </submittedName>
</protein>
<dbReference type="GO" id="GO:0015276">
    <property type="term" value="F:ligand-gated monoatomic ion channel activity"/>
    <property type="evidence" value="ECO:0007669"/>
    <property type="project" value="InterPro"/>
</dbReference>
<dbReference type="OMA" id="TIEMWIL"/>
<keyword evidence="5 9" id="KW-1133">Transmembrane helix</keyword>
<evidence type="ECO:0000313" key="13">
    <source>
        <dbReference type="EMBL" id="KDR17644.1"/>
    </source>
</evidence>
<evidence type="ECO:0000256" key="9">
    <source>
        <dbReference type="SAM" id="Phobius"/>
    </source>
</evidence>
<dbReference type="eggNOG" id="KOG1052">
    <property type="taxonomic scope" value="Eukaryota"/>
</dbReference>
<organism evidence="13 14">
    <name type="scientific">Zootermopsis nevadensis</name>
    <name type="common">Dampwood termite</name>
    <dbReference type="NCBI Taxonomy" id="136037"/>
    <lineage>
        <taxon>Eukaryota</taxon>
        <taxon>Metazoa</taxon>
        <taxon>Ecdysozoa</taxon>
        <taxon>Arthropoda</taxon>
        <taxon>Hexapoda</taxon>
        <taxon>Insecta</taxon>
        <taxon>Pterygota</taxon>
        <taxon>Neoptera</taxon>
        <taxon>Polyneoptera</taxon>
        <taxon>Dictyoptera</taxon>
        <taxon>Blattodea</taxon>
        <taxon>Blattoidea</taxon>
        <taxon>Termitoidae</taxon>
        <taxon>Termopsidae</taxon>
        <taxon>Zootermopsis</taxon>
    </lineage>
</organism>
<evidence type="ECO:0000256" key="3">
    <source>
        <dbReference type="ARBA" id="ARBA00022475"/>
    </source>
</evidence>